<dbReference type="Proteomes" id="UP001428290">
    <property type="component" value="Unassembled WGS sequence"/>
</dbReference>
<dbReference type="Gene3D" id="2.70.50.50">
    <property type="entry name" value="chitin-binding protein cbp21"/>
    <property type="match status" value="1"/>
</dbReference>
<proteinExistence type="predicted"/>
<dbReference type="InterPro" id="IPR003610">
    <property type="entry name" value="CBM5/12"/>
</dbReference>
<feature type="chain" id="PRO_5047044466" evidence="4">
    <location>
        <begin position="30"/>
        <end position="307"/>
    </location>
</feature>
<feature type="signal peptide" evidence="4">
    <location>
        <begin position="1"/>
        <end position="29"/>
    </location>
</feature>
<dbReference type="RefSeq" id="WP_345721011.1">
    <property type="nucleotide sequence ID" value="NZ_BAABRU010000003.1"/>
</dbReference>
<organism evidence="6 7">
    <name type="scientific">Herpetosiphon gulosus</name>
    <dbReference type="NCBI Taxonomy" id="1973496"/>
    <lineage>
        <taxon>Bacteria</taxon>
        <taxon>Bacillati</taxon>
        <taxon>Chloroflexota</taxon>
        <taxon>Chloroflexia</taxon>
        <taxon>Herpetosiphonales</taxon>
        <taxon>Herpetosiphonaceae</taxon>
        <taxon>Herpetosiphon</taxon>
    </lineage>
</organism>
<keyword evidence="2" id="KW-0378">Hydrolase</keyword>
<dbReference type="PANTHER" id="PTHR34823">
    <property type="entry name" value="GLCNAC-BINDING PROTEIN A"/>
    <property type="match status" value="1"/>
</dbReference>
<evidence type="ECO:0000313" key="6">
    <source>
        <dbReference type="EMBL" id="GAA5527373.1"/>
    </source>
</evidence>
<dbReference type="InterPro" id="IPR036573">
    <property type="entry name" value="CBM_sf_5/12"/>
</dbReference>
<dbReference type="Pfam" id="PF03067">
    <property type="entry name" value="LPMO_10"/>
    <property type="match status" value="1"/>
</dbReference>
<dbReference type="InterPro" id="IPR014756">
    <property type="entry name" value="Ig_E-set"/>
</dbReference>
<evidence type="ECO:0000256" key="2">
    <source>
        <dbReference type="ARBA" id="ARBA00022801"/>
    </source>
</evidence>
<dbReference type="PANTHER" id="PTHR34823:SF1">
    <property type="entry name" value="CHITIN-BINDING TYPE-4 DOMAIN-CONTAINING PROTEIN"/>
    <property type="match status" value="1"/>
</dbReference>
<evidence type="ECO:0000259" key="5">
    <source>
        <dbReference type="SMART" id="SM00495"/>
    </source>
</evidence>
<keyword evidence="1 4" id="KW-0732">Signal</keyword>
<feature type="domain" description="Chitin-binding type-3" evidence="5">
    <location>
        <begin position="260"/>
        <end position="306"/>
    </location>
</feature>
<name>A0ABP9WVY7_9CHLR</name>
<reference evidence="6 7" key="1">
    <citation type="submission" date="2024-02" db="EMBL/GenBank/DDBJ databases">
        <title>Herpetosiphon gulosus NBRC 112829.</title>
        <authorList>
            <person name="Ichikawa N."/>
            <person name="Katano-Makiyama Y."/>
            <person name="Hidaka K."/>
        </authorList>
    </citation>
    <scope>NUCLEOTIDE SEQUENCE [LARGE SCALE GENOMIC DNA]</scope>
    <source>
        <strain evidence="6 7">NBRC 112829</strain>
    </source>
</reference>
<evidence type="ECO:0000256" key="1">
    <source>
        <dbReference type="ARBA" id="ARBA00022729"/>
    </source>
</evidence>
<dbReference type="InterPro" id="IPR051024">
    <property type="entry name" value="GlcNAc_Chitin_IntDeg"/>
</dbReference>
<protein>
    <submittedName>
        <fullName evidence="6">GlcNAc-binding protein A</fullName>
    </submittedName>
</protein>
<dbReference type="CDD" id="cd21177">
    <property type="entry name" value="LPMO_AA10"/>
    <property type="match status" value="1"/>
</dbReference>
<accession>A0ABP9WVY7</accession>
<evidence type="ECO:0000256" key="3">
    <source>
        <dbReference type="SAM" id="MobiDB-lite"/>
    </source>
</evidence>
<feature type="region of interest" description="Disordered" evidence="3">
    <location>
        <begin position="216"/>
        <end position="261"/>
    </location>
</feature>
<gene>
    <name evidence="6" type="primary">gbpA</name>
    <name evidence="6" type="ORF">Hgul01_01159</name>
</gene>
<dbReference type="SUPFAM" id="SSF51055">
    <property type="entry name" value="Carbohydrate binding domain"/>
    <property type="match status" value="1"/>
</dbReference>
<dbReference type="Gene3D" id="2.10.10.20">
    <property type="entry name" value="Carbohydrate-binding module superfamily 5/12"/>
    <property type="match status" value="1"/>
</dbReference>
<evidence type="ECO:0000256" key="4">
    <source>
        <dbReference type="SAM" id="SignalP"/>
    </source>
</evidence>
<dbReference type="SUPFAM" id="SSF81296">
    <property type="entry name" value="E set domains"/>
    <property type="match status" value="1"/>
</dbReference>
<dbReference type="InterPro" id="IPR004302">
    <property type="entry name" value="Cellulose/chitin-bd_N"/>
</dbReference>
<sequence>MVQRRIFSLTVGCWSALLLVLAVSSQVNAHGAMQTPVSRTYACFLEGPETPDTAACRAAIELGGTQPLYDWNEVNIGNAAGQHRSLIPDGKLCSAGRAKYAGFDLARADWPATPLTSGSSMSFLYRATAPHPGSFEFYITRDGYSPTQALKWSDLEATPFLKVTNPQLVNGSYVINARIPSNKTGRHLIYSIWQRSDSAEAFYTCSDVTFGGTNPTSVPTATPRPSAIPTATVPPTGTPIATATPRPTSVPTATPTNPTTQAWQPYTSYATGAGVTYAGNTYICRQGHTSLPGWEPSAVPALWQLIN</sequence>
<dbReference type="EMBL" id="BAABRU010000003">
    <property type="protein sequence ID" value="GAA5527373.1"/>
    <property type="molecule type" value="Genomic_DNA"/>
</dbReference>
<dbReference type="CDD" id="cd12214">
    <property type="entry name" value="ChiA1_BD"/>
    <property type="match status" value="1"/>
</dbReference>
<feature type="compositionally biased region" description="Low complexity" evidence="3">
    <location>
        <begin position="227"/>
        <end position="260"/>
    </location>
</feature>
<dbReference type="Pfam" id="PF02839">
    <property type="entry name" value="CBM_5_12"/>
    <property type="match status" value="1"/>
</dbReference>
<comment type="caution">
    <text evidence="6">The sequence shown here is derived from an EMBL/GenBank/DDBJ whole genome shotgun (WGS) entry which is preliminary data.</text>
</comment>
<evidence type="ECO:0000313" key="7">
    <source>
        <dbReference type="Proteomes" id="UP001428290"/>
    </source>
</evidence>
<keyword evidence="7" id="KW-1185">Reference proteome</keyword>
<dbReference type="SMART" id="SM00495">
    <property type="entry name" value="ChtBD3"/>
    <property type="match status" value="1"/>
</dbReference>